<proteinExistence type="predicted"/>
<dbReference type="Proteomes" id="UP001381693">
    <property type="component" value="Unassembled WGS sequence"/>
</dbReference>
<dbReference type="EMBL" id="JAXCGZ010005674">
    <property type="protein sequence ID" value="KAK7081211.1"/>
    <property type="molecule type" value="Genomic_DNA"/>
</dbReference>
<organism evidence="1 2">
    <name type="scientific">Halocaridina rubra</name>
    <name type="common">Hawaiian red shrimp</name>
    <dbReference type="NCBI Taxonomy" id="373956"/>
    <lineage>
        <taxon>Eukaryota</taxon>
        <taxon>Metazoa</taxon>
        <taxon>Ecdysozoa</taxon>
        <taxon>Arthropoda</taxon>
        <taxon>Crustacea</taxon>
        <taxon>Multicrustacea</taxon>
        <taxon>Malacostraca</taxon>
        <taxon>Eumalacostraca</taxon>
        <taxon>Eucarida</taxon>
        <taxon>Decapoda</taxon>
        <taxon>Pleocyemata</taxon>
        <taxon>Caridea</taxon>
        <taxon>Atyoidea</taxon>
        <taxon>Atyidae</taxon>
        <taxon>Halocaridina</taxon>
    </lineage>
</organism>
<dbReference type="AlphaFoldDB" id="A0AAN8XBJ6"/>
<accession>A0AAN8XBJ6</accession>
<gene>
    <name evidence="1" type="ORF">SK128_006131</name>
</gene>
<keyword evidence="2" id="KW-1185">Reference proteome</keyword>
<evidence type="ECO:0000313" key="2">
    <source>
        <dbReference type="Proteomes" id="UP001381693"/>
    </source>
</evidence>
<reference evidence="1 2" key="1">
    <citation type="submission" date="2023-11" db="EMBL/GenBank/DDBJ databases">
        <title>Halocaridina rubra genome assembly.</title>
        <authorList>
            <person name="Smith C."/>
        </authorList>
    </citation>
    <scope>NUCLEOTIDE SEQUENCE [LARGE SCALE GENOMIC DNA]</scope>
    <source>
        <strain evidence="1">EP-1</strain>
        <tissue evidence="1">Whole</tissue>
    </source>
</reference>
<sequence length="164" mass="19182">MTARHLNLVWMMSHTFETDILPMWVGFNAIFYKDQLSKQKRWHSPSSRKTHSRIRRTGLFTETGVLAPGSLNGFLTGKYFNRCKRLHPLLALAFERLHFRAFLETYDSREELHTLISTVKADPNTGEQGLELMIGTDLFEKCSKEYYEFTKATVLRAHGYTERF</sequence>
<comment type="caution">
    <text evidence="1">The sequence shown here is derived from an EMBL/GenBank/DDBJ whole genome shotgun (WGS) entry which is preliminary data.</text>
</comment>
<name>A0AAN8XBJ6_HALRR</name>
<evidence type="ECO:0000313" key="1">
    <source>
        <dbReference type="EMBL" id="KAK7081211.1"/>
    </source>
</evidence>
<protein>
    <submittedName>
        <fullName evidence="1">Uncharacterized protein</fullName>
    </submittedName>
</protein>